<reference evidence="1" key="1">
    <citation type="submission" date="2022-04" db="EMBL/GenBank/DDBJ databases">
        <title>Chromosome-scale genome assembly of Holotrichia oblita Faldermann.</title>
        <authorList>
            <person name="Rongchong L."/>
        </authorList>
    </citation>
    <scope>NUCLEOTIDE SEQUENCE</scope>
    <source>
        <strain evidence="1">81SQS9</strain>
    </source>
</reference>
<comment type="caution">
    <text evidence="1">The sequence shown here is derived from an EMBL/GenBank/DDBJ whole genome shotgun (WGS) entry which is preliminary data.</text>
</comment>
<dbReference type="Proteomes" id="UP001056778">
    <property type="component" value="Chromosome 9"/>
</dbReference>
<accession>A0ACB9SH07</accession>
<evidence type="ECO:0000313" key="2">
    <source>
        <dbReference type="Proteomes" id="UP001056778"/>
    </source>
</evidence>
<protein>
    <submittedName>
        <fullName evidence="1">Carbohydrate sulfotransferase</fullName>
    </submittedName>
</protein>
<proteinExistence type="predicted"/>
<gene>
    <name evidence="1" type="ORF">MML48_9g00004696</name>
</gene>
<dbReference type="EMBL" id="CM043023">
    <property type="protein sequence ID" value="KAI4454407.1"/>
    <property type="molecule type" value="Genomic_DNA"/>
</dbReference>
<organism evidence="1 2">
    <name type="scientific">Holotrichia oblita</name>
    <name type="common">Chafer beetle</name>
    <dbReference type="NCBI Taxonomy" id="644536"/>
    <lineage>
        <taxon>Eukaryota</taxon>
        <taxon>Metazoa</taxon>
        <taxon>Ecdysozoa</taxon>
        <taxon>Arthropoda</taxon>
        <taxon>Hexapoda</taxon>
        <taxon>Insecta</taxon>
        <taxon>Pterygota</taxon>
        <taxon>Neoptera</taxon>
        <taxon>Endopterygota</taxon>
        <taxon>Coleoptera</taxon>
        <taxon>Polyphaga</taxon>
        <taxon>Scarabaeiformia</taxon>
        <taxon>Scarabaeidae</taxon>
        <taxon>Melolonthinae</taxon>
        <taxon>Holotrichia</taxon>
    </lineage>
</organism>
<sequence>MTLEKTSLDEELEKLDHGQLLELTQSSLRRLLAADPLLSDLPSDVTTEEVLAQVAVVQGQSITVHVLRNSESPLSVVVACTNWKRVLMVLTNVSNTSDLASISASLAHEDGVLTKLTQLPPEEAVTLLKEYTSFVMVRHPFERLLSAYRNKFVGDKPSAKYFQTRIGRYIVRKYRKDPSNRDLENGDNVTFREFIDYLTEEGVTDDSANEHWRPISQLCQPCLLNYTFIGKYEKFDDDAKLILKMIDAPFIQFPQSKSGRTADHLRLYFASLPLEKIKQLYEMYELDFKLFGYDLENVIGYDIG</sequence>
<evidence type="ECO:0000313" key="1">
    <source>
        <dbReference type="EMBL" id="KAI4454407.1"/>
    </source>
</evidence>
<keyword evidence="2" id="KW-1185">Reference proteome</keyword>
<name>A0ACB9SH07_HOLOL</name>